<proteinExistence type="inferred from homology"/>
<dbReference type="HAMAP" id="MF_00634">
    <property type="entry name" value="UPF0235"/>
    <property type="match status" value="1"/>
</dbReference>
<dbReference type="PANTHER" id="PTHR13420:SF7">
    <property type="entry name" value="UPF0235 PROTEIN C15ORF40"/>
    <property type="match status" value="1"/>
</dbReference>
<sequence>MARPAMTTASCKLAIKALPNAPRNELAGWLGDTLKVRVHAPALEGRANDELCAFIADTLALPRRAVTVFQGDKSRQKLLHIQGFTFPEVRQRLDPL</sequence>
<evidence type="ECO:0000313" key="3">
    <source>
        <dbReference type="EMBL" id="TSJ77525.1"/>
    </source>
</evidence>
<dbReference type="InterPro" id="IPR003746">
    <property type="entry name" value="DUF167"/>
</dbReference>
<organism evidence="3 4">
    <name type="scientific">Rariglobus hedericola</name>
    <dbReference type="NCBI Taxonomy" id="2597822"/>
    <lineage>
        <taxon>Bacteria</taxon>
        <taxon>Pseudomonadati</taxon>
        <taxon>Verrucomicrobiota</taxon>
        <taxon>Opitutia</taxon>
        <taxon>Opitutales</taxon>
        <taxon>Opitutaceae</taxon>
        <taxon>Rariglobus</taxon>
    </lineage>
</organism>
<gene>
    <name evidence="3" type="ORF">FPL22_10640</name>
</gene>
<dbReference type="NCBIfam" id="TIGR00251">
    <property type="entry name" value="DUF167 family protein"/>
    <property type="match status" value="1"/>
</dbReference>
<reference evidence="3 4" key="1">
    <citation type="submission" date="2019-07" db="EMBL/GenBank/DDBJ databases">
        <title>Description of 53C-WASEF.</title>
        <authorList>
            <person name="Pitt A."/>
            <person name="Hahn M.W."/>
        </authorList>
    </citation>
    <scope>NUCLEOTIDE SEQUENCE [LARGE SCALE GENOMIC DNA]</scope>
    <source>
        <strain evidence="3 4">53C-WASEF</strain>
    </source>
</reference>
<evidence type="ECO:0000313" key="4">
    <source>
        <dbReference type="Proteomes" id="UP000315648"/>
    </source>
</evidence>
<dbReference type="AlphaFoldDB" id="A0A556QLM9"/>
<evidence type="ECO:0000256" key="1">
    <source>
        <dbReference type="ARBA" id="ARBA00010364"/>
    </source>
</evidence>
<dbReference type="SUPFAM" id="SSF69786">
    <property type="entry name" value="YggU-like"/>
    <property type="match status" value="1"/>
</dbReference>
<dbReference type="EMBL" id="VMBG01000002">
    <property type="protein sequence ID" value="TSJ77525.1"/>
    <property type="molecule type" value="Genomic_DNA"/>
</dbReference>
<protein>
    <recommendedName>
        <fullName evidence="2">UPF0235 protein FPL22_10640</fullName>
    </recommendedName>
</protein>
<comment type="caution">
    <text evidence="3">The sequence shown here is derived from an EMBL/GenBank/DDBJ whole genome shotgun (WGS) entry which is preliminary data.</text>
</comment>
<dbReference type="Pfam" id="PF02594">
    <property type="entry name" value="DUF167"/>
    <property type="match status" value="1"/>
</dbReference>
<dbReference type="PANTHER" id="PTHR13420">
    <property type="entry name" value="UPF0235 PROTEIN C15ORF40"/>
    <property type="match status" value="1"/>
</dbReference>
<dbReference type="InterPro" id="IPR036591">
    <property type="entry name" value="YggU-like_sf"/>
</dbReference>
<dbReference type="Proteomes" id="UP000315648">
    <property type="component" value="Unassembled WGS sequence"/>
</dbReference>
<dbReference type="SMART" id="SM01152">
    <property type="entry name" value="DUF167"/>
    <property type="match status" value="1"/>
</dbReference>
<dbReference type="Gene3D" id="3.30.1200.10">
    <property type="entry name" value="YggU-like"/>
    <property type="match status" value="1"/>
</dbReference>
<evidence type="ECO:0000256" key="2">
    <source>
        <dbReference type="HAMAP-Rule" id="MF_00634"/>
    </source>
</evidence>
<accession>A0A556QLM9</accession>
<dbReference type="OrthoDB" id="9801972at2"/>
<keyword evidence="4" id="KW-1185">Reference proteome</keyword>
<name>A0A556QLM9_9BACT</name>
<comment type="similarity">
    <text evidence="1 2">Belongs to the UPF0235 family.</text>
</comment>
<dbReference type="GO" id="GO:0005737">
    <property type="term" value="C:cytoplasm"/>
    <property type="evidence" value="ECO:0007669"/>
    <property type="project" value="TreeGrafter"/>
</dbReference>